<evidence type="ECO:0000256" key="5">
    <source>
        <dbReference type="ARBA" id="ARBA00021702"/>
    </source>
</evidence>
<dbReference type="Proteomes" id="UP000254051">
    <property type="component" value="Unassembled WGS sequence"/>
</dbReference>
<keyword evidence="12" id="KW-0456">Lyase</keyword>
<evidence type="ECO:0000256" key="12">
    <source>
        <dbReference type="ARBA" id="ARBA00023239"/>
    </source>
</evidence>
<evidence type="ECO:0000256" key="3">
    <source>
        <dbReference type="ARBA" id="ARBA00005155"/>
    </source>
</evidence>
<sequence>MSLTLEPNKEKLAYVSNRHPCFGQGPNVNKGRVHLPVSPTCNIQCAFCKRSINKLEQRPGVTGKLLKPQEAADIVKKALELCPEITVAGIAGPGDTLDTCFAIDTFELISKRHPDLINCLSTNGLLLENYAEKLVEVGVRTITVTVNAVNACILKDICLFIMYGGKKYEGLEGAEILIEAQKKGIKKAVELGAVIKINVVLIPGVNDGHIEEIAKTAAELGASFINIIPLIPQHMFADKAEPTCNDLHKARQTAEKYLPVFRHCQRCRADACGIPGRKEVADLLYDYRGIEQTFSHG</sequence>
<dbReference type="InterPro" id="IPR013785">
    <property type="entry name" value="Aldolase_TIM"/>
</dbReference>
<dbReference type="Gene3D" id="3.20.20.70">
    <property type="entry name" value="Aldolase class I"/>
    <property type="match status" value="1"/>
</dbReference>
<comment type="pathway">
    <text evidence="3">Cofactor biosynthesis; Fe-Mo cofactor biosynthesis.</text>
</comment>
<evidence type="ECO:0000256" key="6">
    <source>
        <dbReference type="ARBA" id="ARBA00022485"/>
    </source>
</evidence>
<evidence type="ECO:0000256" key="11">
    <source>
        <dbReference type="ARBA" id="ARBA00023231"/>
    </source>
</evidence>
<dbReference type="SUPFAM" id="SSF102114">
    <property type="entry name" value="Radical SAM enzymes"/>
    <property type="match status" value="1"/>
</dbReference>
<keyword evidence="10" id="KW-0411">Iron-sulfur</keyword>
<dbReference type="EMBL" id="UHJJ01000004">
    <property type="protein sequence ID" value="SUQ13744.1"/>
    <property type="molecule type" value="Genomic_DNA"/>
</dbReference>
<reference evidence="17" key="1">
    <citation type="submission" date="2017-07" db="EMBL/GenBank/DDBJ databases">
        <authorList>
            <person name="Varghese N."/>
            <person name="Submissions S."/>
        </authorList>
    </citation>
    <scope>NUCLEOTIDE SEQUENCE [LARGE SCALE GENOMIC DNA]</scope>
    <source>
        <strain evidence="17">NLAE-zl-C134</strain>
    </source>
</reference>
<dbReference type="PANTHER" id="PTHR43787:SF13">
    <property type="entry name" value="FEMO COFACTOR BIOSYNTHESIS PROTEIN NIFB"/>
    <property type="match status" value="1"/>
</dbReference>
<dbReference type="InterPro" id="IPR000385">
    <property type="entry name" value="MoaA_NifB_PqqE_Fe-S-bd_CS"/>
</dbReference>
<keyword evidence="7" id="KW-0949">S-adenosyl-L-methionine</keyword>
<dbReference type="InterPro" id="IPR007197">
    <property type="entry name" value="rSAM"/>
</dbReference>
<organism evidence="16 17">
    <name type="scientific">Faecalicatena contorta</name>
    <dbReference type="NCBI Taxonomy" id="39482"/>
    <lineage>
        <taxon>Bacteria</taxon>
        <taxon>Bacillati</taxon>
        <taxon>Bacillota</taxon>
        <taxon>Clostridia</taxon>
        <taxon>Lachnospirales</taxon>
        <taxon>Lachnospiraceae</taxon>
        <taxon>Faecalicatena</taxon>
    </lineage>
</organism>
<dbReference type="OrthoDB" id="9800746at2"/>
<dbReference type="SFLD" id="SFLDG01067">
    <property type="entry name" value="SPASM/twitch_domain_containing"/>
    <property type="match status" value="1"/>
</dbReference>
<comment type="function">
    <text evidence="2">Involved in the biosynthesis of the iron-molybdenum cofactor (FeMo-co or M-cluster) found in the dinitrogenase enzyme of the nitrogenase complex in nitrogen-fixing microorganisms. NifB catalyzes the crucial step of radical SAM-dependent carbide insertion that occurs concomitant with the insertion of a 9th sulfur and the rearrangement/coupling of two [4Fe-4S] clusters into a [8Fe-9S-C] cluster, the precursor to the M-cluster.</text>
</comment>
<dbReference type="InterPro" id="IPR058240">
    <property type="entry name" value="rSAM_sf"/>
</dbReference>
<evidence type="ECO:0000256" key="7">
    <source>
        <dbReference type="ARBA" id="ARBA00022691"/>
    </source>
</evidence>
<evidence type="ECO:0000256" key="8">
    <source>
        <dbReference type="ARBA" id="ARBA00022723"/>
    </source>
</evidence>
<dbReference type="AlphaFoldDB" id="A0A315ZXF4"/>
<evidence type="ECO:0000256" key="9">
    <source>
        <dbReference type="ARBA" id="ARBA00023004"/>
    </source>
</evidence>
<dbReference type="GO" id="GO:0046872">
    <property type="term" value="F:metal ion binding"/>
    <property type="evidence" value="ECO:0007669"/>
    <property type="project" value="UniProtKB-KW"/>
</dbReference>
<feature type="domain" description="Radical SAM core" evidence="15">
    <location>
        <begin position="27"/>
        <end position="262"/>
    </location>
</feature>
<dbReference type="CDD" id="cd01335">
    <property type="entry name" value="Radical_SAM"/>
    <property type="match status" value="1"/>
</dbReference>
<evidence type="ECO:0000256" key="13">
    <source>
        <dbReference type="ARBA" id="ARBA00030926"/>
    </source>
</evidence>
<gene>
    <name evidence="16" type="ORF">SAMN05216529_10455</name>
</gene>
<dbReference type="PROSITE" id="PS01305">
    <property type="entry name" value="MOAA_NIFB_PQQE"/>
    <property type="match status" value="1"/>
</dbReference>
<evidence type="ECO:0000256" key="14">
    <source>
        <dbReference type="ARBA" id="ARBA00032102"/>
    </source>
</evidence>
<evidence type="ECO:0000256" key="2">
    <source>
        <dbReference type="ARBA" id="ARBA00003522"/>
    </source>
</evidence>
<dbReference type="GO" id="GO:0016829">
    <property type="term" value="F:lyase activity"/>
    <property type="evidence" value="ECO:0007669"/>
    <property type="project" value="UniProtKB-KW"/>
</dbReference>
<keyword evidence="8" id="KW-0479">Metal-binding</keyword>
<keyword evidence="11" id="KW-0535">Nitrogen fixation</keyword>
<keyword evidence="9" id="KW-0408">Iron</keyword>
<evidence type="ECO:0000256" key="10">
    <source>
        <dbReference type="ARBA" id="ARBA00023014"/>
    </source>
</evidence>
<dbReference type="GO" id="GO:0051539">
    <property type="term" value="F:4 iron, 4 sulfur cluster binding"/>
    <property type="evidence" value="ECO:0007669"/>
    <property type="project" value="UniProtKB-KW"/>
</dbReference>
<dbReference type="SMART" id="SM00729">
    <property type="entry name" value="Elp3"/>
    <property type="match status" value="1"/>
</dbReference>
<dbReference type="PROSITE" id="PS51918">
    <property type="entry name" value="RADICAL_SAM"/>
    <property type="match status" value="1"/>
</dbReference>
<dbReference type="Pfam" id="PF04055">
    <property type="entry name" value="Radical_SAM"/>
    <property type="match status" value="1"/>
</dbReference>
<dbReference type="SFLD" id="SFLDS00029">
    <property type="entry name" value="Radical_SAM"/>
    <property type="match status" value="1"/>
</dbReference>
<dbReference type="PANTHER" id="PTHR43787">
    <property type="entry name" value="FEMO COFACTOR BIOSYNTHESIS PROTEIN NIFB-RELATED"/>
    <property type="match status" value="1"/>
</dbReference>
<evidence type="ECO:0000313" key="16">
    <source>
        <dbReference type="EMBL" id="SUQ13744.1"/>
    </source>
</evidence>
<keyword evidence="17" id="KW-1185">Reference proteome</keyword>
<comment type="cofactor">
    <cofactor evidence="1">
        <name>[4Fe-4S] cluster</name>
        <dbReference type="ChEBI" id="CHEBI:49883"/>
    </cofactor>
</comment>
<evidence type="ECO:0000256" key="4">
    <source>
        <dbReference type="ARBA" id="ARBA00006804"/>
    </source>
</evidence>
<evidence type="ECO:0000256" key="1">
    <source>
        <dbReference type="ARBA" id="ARBA00001966"/>
    </source>
</evidence>
<dbReference type="GO" id="GO:0032324">
    <property type="term" value="P:molybdopterin cofactor biosynthetic process"/>
    <property type="evidence" value="ECO:0007669"/>
    <property type="project" value="UniProtKB-ARBA"/>
</dbReference>
<name>A0A315ZXF4_9FIRM</name>
<dbReference type="UniPathway" id="UPA00782"/>
<evidence type="ECO:0000259" key="15">
    <source>
        <dbReference type="PROSITE" id="PS51918"/>
    </source>
</evidence>
<dbReference type="RefSeq" id="WP_109709925.1">
    <property type="nucleotide sequence ID" value="NZ_QGDS01000004.1"/>
</dbReference>
<protein>
    <recommendedName>
        <fullName evidence="5">FeMo cofactor biosynthesis protein NifB</fullName>
    </recommendedName>
    <alternativeName>
        <fullName evidence="14">Nitrogenase cofactor maturase NifB</fullName>
    </alternativeName>
    <alternativeName>
        <fullName evidence="13">Radical SAM assemblase NifB</fullName>
    </alternativeName>
</protein>
<keyword evidence="6" id="KW-0004">4Fe-4S</keyword>
<proteinExistence type="inferred from homology"/>
<evidence type="ECO:0000313" key="17">
    <source>
        <dbReference type="Proteomes" id="UP000254051"/>
    </source>
</evidence>
<dbReference type="InterPro" id="IPR006638">
    <property type="entry name" value="Elp3/MiaA/NifB-like_rSAM"/>
</dbReference>
<comment type="similarity">
    <text evidence="4">Belongs to the radical SAM superfamily. NifB family.</text>
</comment>
<accession>A0A315ZXF4</accession>